<sequence>MSTAFPTSYTNEVSQEFLRTLDASPFTDQQVAEFDEEAALCVQQQKAHCDAHPPIAIYRLATEGSQTRDGGVIQHATSEMVIELSDGQQARVAQKGDYAVYPDGKTVQIVTGAGHENSDTALVGSLLSNGDQIINTPQDLVLFVQRDGVPSAADFLPAVEG</sequence>
<dbReference type="AlphaFoldDB" id="A0A085VEN6"/>
<comment type="caution">
    <text evidence="1">The sequence shown here is derived from an EMBL/GenBank/DDBJ whole genome shotgun (WGS) entry which is preliminary data.</text>
</comment>
<proteinExistence type="predicted"/>
<dbReference type="EMBL" id="JPQU01000051">
    <property type="protein sequence ID" value="KFE53899.1"/>
    <property type="molecule type" value="Genomic_DNA"/>
</dbReference>
<reference evidence="1 2" key="1">
    <citation type="submission" date="2014-07" db="EMBL/GenBank/DDBJ databases">
        <title>Draft Genome Sequences of Environmental Pseudomonas syringae strains.</title>
        <authorList>
            <person name="Baltrus D.A."/>
            <person name="Berge O."/>
            <person name="Morris C."/>
        </authorList>
    </citation>
    <scope>NUCLEOTIDE SEQUENCE [LARGE SCALE GENOMIC DNA]</scope>
    <source>
        <strain evidence="1 2">GAW0119</strain>
    </source>
</reference>
<evidence type="ECO:0000313" key="1">
    <source>
        <dbReference type="EMBL" id="KFE53899.1"/>
    </source>
</evidence>
<evidence type="ECO:0000313" key="2">
    <source>
        <dbReference type="Proteomes" id="UP000028631"/>
    </source>
</evidence>
<dbReference type="OrthoDB" id="6899605at2"/>
<name>A0A085VEN6_PSESX</name>
<dbReference type="PATRIC" id="fig|317.175.peg.3789"/>
<gene>
    <name evidence="1" type="ORF">IV01_18170</name>
</gene>
<dbReference type="Proteomes" id="UP000028631">
    <property type="component" value="Unassembled WGS sequence"/>
</dbReference>
<dbReference type="RefSeq" id="WP_032630133.1">
    <property type="nucleotide sequence ID" value="NZ_JPQU01000051.1"/>
</dbReference>
<protein>
    <submittedName>
        <fullName evidence="1">Uncharacterized protein</fullName>
    </submittedName>
</protein>
<accession>A0A085VEN6</accession>
<keyword evidence="2" id="KW-1185">Reference proteome</keyword>
<organism evidence="1 2">
    <name type="scientific">Pseudomonas syringae</name>
    <dbReference type="NCBI Taxonomy" id="317"/>
    <lineage>
        <taxon>Bacteria</taxon>
        <taxon>Pseudomonadati</taxon>
        <taxon>Pseudomonadota</taxon>
        <taxon>Gammaproteobacteria</taxon>
        <taxon>Pseudomonadales</taxon>
        <taxon>Pseudomonadaceae</taxon>
        <taxon>Pseudomonas</taxon>
    </lineage>
</organism>